<keyword evidence="3" id="KW-1185">Reference proteome</keyword>
<proteinExistence type="predicted"/>
<comment type="caution">
    <text evidence="2">The sequence shown here is derived from an EMBL/GenBank/DDBJ whole genome shotgun (WGS) entry which is preliminary data.</text>
</comment>
<dbReference type="InterPro" id="IPR011250">
    <property type="entry name" value="OMP/PagP_B-barrel"/>
</dbReference>
<dbReference type="EMBL" id="JBHSDU010000003">
    <property type="protein sequence ID" value="MFC4309042.1"/>
    <property type="molecule type" value="Genomic_DNA"/>
</dbReference>
<protein>
    <recommendedName>
        <fullName evidence="4">Outer membrane protein beta-barrel domain-containing protein</fullName>
    </recommendedName>
</protein>
<feature type="signal peptide" evidence="1">
    <location>
        <begin position="1"/>
        <end position="19"/>
    </location>
</feature>
<evidence type="ECO:0000256" key="1">
    <source>
        <dbReference type="SAM" id="SignalP"/>
    </source>
</evidence>
<evidence type="ECO:0000313" key="3">
    <source>
        <dbReference type="Proteomes" id="UP001595904"/>
    </source>
</evidence>
<dbReference type="SUPFAM" id="SSF56925">
    <property type="entry name" value="OMPA-like"/>
    <property type="match status" value="1"/>
</dbReference>
<gene>
    <name evidence="2" type="ORF">ACFPN2_08120</name>
</gene>
<dbReference type="Gene3D" id="2.40.160.20">
    <property type="match status" value="1"/>
</dbReference>
<name>A0ABV8SQA1_9GAMM</name>
<keyword evidence="1" id="KW-0732">Signal</keyword>
<accession>A0ABV8SQA1</accession>
<dbReference type="Proteomes" id="UP001595904">
    <property type="component" value="Unassembled WGS sequence"/>
</dbReference>
<organism evidence="2 3">
    <name type="scientific">Steroidobacter flavus</name>
    <dbReference type="NCBI Taxonomy" id="1842136"/>
    <lineage>
        <taxon>Bacteria</taxon>
        <taxon>Pseudomonadati</taxon>
        <taxon>Pseudomonadota</taxon>
        <taxon>Gammaproteobacteria</taxon>
        <taxon>Steroidobacterales</taxon>
        <taxon>Steroidobacteraceae</taxon>
        <taxon>Steroidobacter</taxon>
    </lineage>
</organism>
<sequence>MRSLLAVAGLALCSSGAFAADFGIGIAARSTDDRSVYLPIDIGESFRIEPHLRYAKNEARNDVDFDKTLDVGVGVLGLRKVGEAARVYFGARLSYIESEYRSQPSGFIFSQDVDGFAVAPTFGFEYLFGQHLSLGGELEYRFVDLEGNFRQQGLTRDTERKSQGTQTRVVLRYKF</sequence>
<feature type="chain" id="PRO_5045534702" description="Outer membrane protein beta-barrel domain-containing protein" evidence="1">
    <location>
        <begin position="20"/>
        <end position="175"/>
    </location>
</feature>
<evidence type="ECO:0000313" key="2">
    <source>
        <dbReference type="EMBL" id="MFC4309042.1"/>
    </source>
</evidence>
<dbReference type="RefSeq" id="WP_380596107.1">
    <property type="nucleotide sequence ID" value="NZ_JBHSDU010000003.1"/>
</dbReference>
<evidence type="ECO:0008006" key="4">
    <source>
        <dbReference type="Google" id="ProtNLM"/>
    </source>
</evidence>
<reference evidence="3" key="1">
    <citation type="journal article" date="2019" name="Int. J. Syst. Evol. Microbiol.">
        <title>The Global Catalogue of Microorganisms (GCM) 10K type strain sequencing project: providing services to taxonomists for standard genome sequencing and annotation.</title>
        <authorList>
            <consortium name="The Broad Institute Genomics Platform"/>
            <consortium name="The Broad Institute Genome Sequencing Center for Infectious Disease"/>
            <person name="Wu L."/>
            <person name="Ma J."/>
        </authorList>
    </citation>
    <scope>NUCLEOTIDE SEQUENCE [LARGE SCALE GENOMIC DNA]</scope>
    <source>
        <strain evidence="3">CGMCC 1.10759</strain>
    </source>
</reference>